<organism evidence="2 3">
    <name type="scientific">Alkanindiges illinoisensis</name>
    <dbReference type="NCBI Taxonomy" id="197183"/>
    <lineage>
        <taxon>Bacteria</taxon>
        <taxon>Pseudomonadati</taxon>
        <taxon>Pseudomonadota</taxon>
        <taxon>Gammaproteobacteria</taxon>
        <taxon>Moraxellales</taxon>
        <taxon>Moraxellaceae</taxon>
        <taxon>Alkanindiges</taxon>
    </lineage>
</organism>
<feature type="compositionally biased region" description="Low complexity" evidence="1">
    <location>
        <begin position="30"/>
        <end position="41"/>
    </location>
</feature>
<evidence type="ECO:0000313" key="3">
    <source>
        <dbReference type="Proteomes" id="UP000297834"/>
    </source>
</evidence>
<evidence type="ECO:0000256" key="1">
    <source>
        <dbReference type="SAM" id="MobiDB-lite"/>
    </source>
</evidence>
<feature type="region of interest" description="Disordered" evidence="1">
    <location>
        <begin position="1"/>
        <end position="143"/>
    </location>
</feature>
<dbReference type="STRING" id="1120977.GCA_000619845_00353"/>
<feature type="compositionally biased region" description="Basic and acidic residues" evidence="1">
    <location>
        <begin position="108"/>
        <end position="133"/>
    </location>
</feature>
<feature type="compositionally biased region" description="Low complexity" evidence="1">
    <location>
        <begin position="1"/>
        <end position="14"/>
    </location>
</feature>
<reference evidence="2 3" key="1">
    <citation type="submission" date="2019-03" db="EMBL/GenBank/DDBJ databases">
        <title>Alkanindiges illinoisensis: a potential pathogenic isolated from ascites of a gastric cancer patient with abdominal metastasis.</title>
        <authorList>
            <person name="Hu X."/>
            <person name="Yang B."/>
            <person name="Yan X."/>
            <person name="Lin L."/>
            <person name="Zhao H."/>
            <person name="Zhou F."/>
            <person name="Su B."/>
            <person name="Chen J."/>
            <person name="Rui Y."/>
            <person name="Wang Q."/>
            <person name="Zheng L."/>
        </authorList>
    </citation>
    <scope>NUCLEOTIDE SEQUENCE [LARGE SCALE GENOMIC DNA]</scope>
    <source>
        <strain evidence="2 3">NFYY 23406</strain>
    </source>
</reference>
<name>A0A4Y7XCG1_9GAMM</name>
<keyword evidence="3" id="KW-1185">Reference proteome</keyword>
<dbReference type="RefSeq" id="WP_134244226.1">
    <property type="nucleotide sequence ID" value="NZ_SNTY01000024.1"/>
</dbReference>
<comment type="caution">
    <text evidence="2">The sequence shown here is derived from an EMBL/GenBank/DDBJ whole genome shotgun (WGS) entry which is preliminary data.</text>
</comment>
<proteinExistence type="predicted"/>
<feature type="compositionally biased region" description="Polar residues" evidence="1">
    <location>
        <begin position="84"/>
        <end position="106"/>
    </location>
</feature>
<dbReference type="EMBL" id="SNTY01000024">
    <property type="protein sequence ID" value="TEU27270.1"/>
    <property type="molecule type" value="Genomic_DNA"/>
</dbReference>
<feature type="compositionally biased region" description="Polar residues" evidence="1">
    <location>
        <begin position="15"/>
        <end position="29"/>
    </location>
</feature>
<evidence type="ECO:0000313" key="2">
    <source>
        <dbReference type="EMBL" id="TEU27270.1"/>
    </source>
</evidence>
<protein>
    <submittedName>
        <fullName evidence="2">Uncharacterized protein</fullName>
    </submittedName>
</protein>
<dbReference type="Proteomes" id="UP000297834">
    <property type="component" value="Unassembled WGS sequence"/>
</dbReference>
<accession>A0A4Y7XCG1</accession>
<gene>
    <name evidence="2" type="ORF">E2B99_07090</name>
</gene>
<sequence length="143" mass="15443">MTTTNNIKSNSTNNQLNQDANVKQSLTNPQADANQASASQDRTANAVFGNDQVSSRQVEGLTDTDELSEQMAKNAEDFDKSPENALNEQGAANQAKTEQNNGSAGNQKIRDAVEHLNEDKLKDNVLEQDERGTVDIPTPASPD</sequence>
<dbReference type="AlphaFoldDB" id="A0A4Y7XCG1"/>
<dbReference type="OrthoDB" id="6712654at2"/>